<dbReference type="GeneID" id="101900299"/>
<dbReference type="eggNOG" id="KOG0017">
    <property type="taxonomic scope" value="Eukaryota"/>
</dbReference>
<reference evidence="2" key="1">
    <citation type="submission" date="2025-08" db="UniProtKB">
        <authorList>
            <consortium name="RefSeq"/>
        </authorList>
    </citation>
    <scope>IDENTIFICATION</scope>
    <source>
        <strain evidence="2">Aabys</strain>
        <tissue evidence="2">Whole body</tissue>
    </source>
</reference>
<accession>A0A9J7CJ71</accession>
<dbReference type="OrthoDB" id="6621660at2759"/>
<protein>
    <submittedName>
        <fullName evidence="2">Uncharacterized protein LOC101900299</fullName>
    </submittedName>
</protein>
<dbReference type="VEuPathDB" id="VectorBase:MDOA011995"/>
<gene>
    <name evidence="2" type="primary">LOC101900299</name>
</gene>
<dbReference type="Proteomes" id="UP001652621">
    <property type="component" value="Unplaced"/>
</dbReference>
<dbReference type="RefSeq" id="XP_005176337.2">
    <property type="nucleotide sequence ID" value="XM_005176280.2"/>
</dbReference>
<dbReference type="PANTHER" id="PTHR47331:SF5">
    <property type="entry name" value="RIBONUCLEASE H"/>
    <property type="match status" value="1"/>
</dbReference>
<dbReference type="VEuPathDB" id="VectorBase:MDOMA2_019060"/>
<dbReference type="STRING" id="7370.A0A1I8N6A2"/>
<keyword evidence="1" id="KW-1185">Reference proteome</keyword>
<proteinExistence type="predicted"/>
<evidence type="ECO:0000313" key="2">
    <source>
        <dbReference type="RefSeq" id="XP_005176337.2"/>
    </source>
</evidence>
<organism evidence="1 2">
    <name type="scientific">Musca domestica</name>
    <name type="common">House fly</name>
    <dbReference type="NCBI Taxonomy" id="7370"/>
    <lineage>
        <taxon>Eukaryota</taxon>
        <taxon>Metazoa</taxon>
        <taxon>Ecdysozoa</taxon>
        <taxon>Arthropoda</taxon>
        <taxon>Hexapoda</taxon>
        <taxon>Insecta</taxon>
        <taxon>Pterygota</taxon>
        <taxon>Neoptera</taxon>
        <taxon>Endopterygota</taxon>
        <taxon>Diptera</taxon>
        <taxon>Brachycera</taxon>
        <taxon>Muscomorpha</taxon>
        <taxon>Muscoidea</taxon>
        <taxon>Muscidae</taxon>
        <taxon>Musca</taxon>
    </lineage>
</organism>
<sequence length="189" mass="21856">MSRPNNVGASYILSTEEEINLNLERLWKLEELDKNNKEITPEQMECEQNFKKNVSRESSGRIVVKLPFKESPSSLGQSRNTALRRFSAQERRLQNNLDLKSEYNNFMRDYENLGHMSLVKNLKLDEPHYFIPHHCVLKPNSTSTKLRVVFDASCATSSDTSLNDILMVGPQYKMSFIYCYCAFGYIALL</sequence>
<name>A0A9J7CJ71_MUSDO</name>
<evidence type="ECO:0000313" key="1">
    <source>
        <dbReference type="Proteomes" id="UP001652621"/>
    </source>
</evidence>
<dbReference type="PANTHER" id="PTHR47331">
    <property type="entry name" value="PHD-TYPE DOMAIN-CONTAINING PROTEIN"/>
    <property type="match status" value="1"/>
</dbReference>